<accession>A0A429X377</accession>
<dbReference type="Proteomes" id="UP000680670">
    <property type="component" value="Unassembled WGS sequence"/>
</dbReference>
<proteinExistence type="predicted"/>
<name>A0A429X377_SIMTE</name>
<comment type="caution">
    <text evidence="3">The sequence shown here is derived from an EMBL/GenBank/DDBJ whole genome shotgun (WGS) entry which is preliminary data.</text>
</comment>
<evidence type="ECO:0000313" key="5">
    <source>
        <dbReference type="Proteomes" id="UP000680670"/>
    </source>
</evidence>
<dbReference type="RefSeq" id="WP_120118745.1">
    <property type="nucleotide sequence ID" value="NZ_BORJ01000001.1"/>
</dbReference>
<evidence type="ECO:0000259" key="1">
    <source>
        <dbReference type="Pfam" id="PF07872"/>
    </source>
</evidence>
<dbReference type="EMBL" id="QYTW02000028">
    <property type="protein sequence ID" value="RST57823.1"/>
    <property type="molecule type" value="Genomic_DNA"/>
</dbReference>
<dbReference type="Proteomes" id="UP000287296">
    <property type="component" value="Unassembled WGS sequence"/>
</dbReference>
<reference evidence="3 4" key="1">
    <citation type="submission" date="2018-12" db="EMBL/GenBank/DDBJ databases">
        <authorList>
            <person name="Sun L."/>
            <person name="Chen Z."/>
        </authorList>
    </citation>
    <scope>NUCLEOTIDE SEQUENCE [LARGE SCALE GENOMIC DNA]</scope>
    <source>
        <strain evidence="3 4">LMG 29736</strain>
    </source>
</reference>
<dbReference type="EMBL" id="BORJ01000001">
    <property type="protein sequence ID" value="GIN94975.1"/>
    <property type="molecule type" value="Genomic_DNA"/>
</dbReference>
<dbReference type="OrthoDB" id="48766at2"/>
<dbReference type="InterPro" id="IPR012454">
    <property type="entry name" value="DUF1659"/>
</dbReference>
<dbReference type="AlphaFoldDB" id="A0A429X377"/>
<keyword evidence="5" id="KW-1185">Reference proteome</keyword>
<dbReference type="Pfam" id="PF07872">
    <property type="entry name" value="DUF1659"/>
    <property type="match status" value="1"/>
</dbReference>
<reference evidence="2 5" key="2">
    <citation type="submission" date="2021-03" db="EMBL/GenBank/DDBJ databases">
        <title>Antimicrobial resistance genes in bacteria isolated from Japanese honey, and their potential for conferring macrolide and lincosamide resistance in the American foulbrood pathogen Paenibacillus larvae.</title>
        <authorList>
            <person name="Okamoto M."/>
            <person name="Kumagai M."/>
            <person name="Kanamori H."/>
            <person name="Takamatsu D."/>
        </authorList>
    </citation>
    <scope>NUCLEOTIDE SEQUENCE [LARGE SCALE GENOMIC DNA]</scope>
    <source>
        <strain evidence="2 5">J6TS1</strain>
    </source>
</reference>
<feature type="domain" description="DUF1659" evidence="1">
    <location>
        <begin position="3"/>
        <end position="71"/>
    </location>
</feature>
<evidence type="ECO:0000313" key="4">
    <source>
        <dbReference type="Proteomes" id="UP000287296"/>
    </source>
</evidence>
<sequence>MANAFLKSTRLRLVFEIFTEGMDKPVYKSKTFNNVHRDANAAQLYQAAQVIGALSKHPVWAIERNDSFDIDAE</sequence>
<gene>
    <name evidence="3" type="ORF">D5F11_020920</name>
    <name evidence="2" type="ORF">J6TS1_08450</name>
</gene>
<evidence type="ECO:0000313" key="3">
    <source>
        <dbReference type="EMBL" id="RST57823.1"/>
    </source>
</evidence>
<evidence type="ECO:0000313" key="2">
    <source>
        <dbReference type="EMBL" id="GIN94975.1"/>
    </source>
</evidence>
<organism evidence="3 4">
    <name type="scientific">Siminovitchia terrae</name>
    <name type="common">Bacillus terrae</name>
    <dbReference type="NCBI Taxonomy" id="1914933"/>
    <lineage>
        <taxon>Bacteria</taxon>
        <taxon>Bacillati</taxon>
        <taxon>Bacillota</taxon>
        <taxon>Bacilli</taxon>
        <taxon>Bacillales</taxon>
        <taxon>Bacillaceae</taxon>
        <taxon>Siminovitchia</taxon>
    </lineage>
</organism>
<protein>
    <submittedName>
        <fullName evidence="3">DUF1659 domain-containing protein</fullName>
    </submittedName>
</protein>